<evidence type="ECO:0000313" key="2">
    <source>
        <dbReference type="Proteomes" id="UP000199013"/>
    </source>
</evidence>
<dbReference type="EMBL" id="FLUV01001810">
    <property type="protein sequence ID" value="SBW24863.1"/>
    <property type="molecule type" value="Genomic_DNA"/>
</dbReference>
<dbReference type="Proteomes" id="UP000199013">
    <property type="component" value="Unassembled WGS sequence"/>
</dbReference>
<keyword evidence="2" id="KW-1185">Reference proteome</keyword>
<protein>
    <submittedName>
        <fullName evidence="1">Uncharacterized protein</fullName>
    </submittedName>
</protein>
<evidence type="ECO:0000313" key="1">
    <source>
        <dbReference type="EMBL" id="SBW24863.1"/>
    </source>
</evidence>
<accession>A0A1C3P4Y5</accession>
<name>A0A1C3P4Y5_9ACTN</name>
<sequence>MRTSGFAVDEINMATAHPARMYDYFLGAKTTIRLIGSRRSGCCGLPPKPG</sequence>
<proteinExistence type="predicted"/>
<dbReference type="AlphaFoldDB" id="A0A1C3P4Y5"/>
<organism evidence="1 2">
    <name type="scientific">Candidatus Protofrankia californiensis</name>
    <dbReference type="NCBI Taxonomy" id="1839754"/>
    <lineage>
        <taxon>Bacteria</taxon>
        <taxon>Bacillati</taxon>
        <taxon>Actinomycetota</taxon>
        <taxon>Actinomycetes</taxon>
        <taxon>Frankiales</taxon>
        <taxon>Frankiaceae</taxon>
        <taxon>Protofrankia</taxon>
    </lineage>
</organism>
<gene>
    <name evidence="1" type="ORF">FDG2_4329</name>
</gene>
<reference evidence="2" key="1">
    <citation type="submission" date="2016-02" db="EMBL/GenBank/DDBJ databases">
        <authorList>
            <person name="Wibberg D."/>
        </authorList>
    </citation>
    <scope>NUCLEOTIDE SEQUENCE [LARGE SCALE GENOMIC DNA]</scope>
</reference>